<dbReference type="SUPFAM" id="SSF52833">
    <property type="entry name" value="Thioredoxin-like"/>
    <property type="match status" value="1"/>
</dbReference>
<dbReference type="PANTHER" id="PTHR11260:SF775">
    <property type="entry name" value="GLUTATHIONE S-TRANSFERASE U10"/>
    <property type="match status" value="1"/>
</dbReference>
<comment type="similarity">
    <text evidence="4">Belongs to the GST superfamily.</text>
</comment>
<dbReference type="CDD" id="cd03185">
    <property type="entry name" value="GST_C_Tau"/>
    <property type="match status" value="1"/>
</dbReference>
<dbReference type="GO" id="GO:0004364">
    <property type="term" value="F:glutathione transferase activity"/>
    <property type="evidence" value="ECO:0007669"/>
    <property type="project" value="UniProtKB-EC"/>
</dbReference>
<organism evidence="7 8">
    <name type="scientific">Rubus argutus</name>
    <name type="common">Southern blackberry</name>
    <dbReference type="NCBI Taxonomy" id="59490"/>
    <lineage>
        <taxon>Eukaryota</taxon>
        <taxon>Viridiplantae</taxon>
        <taxon>Streptophyta</taxon>
        <taxon>Embryophyta</taxon>
        <taxon>Tracheophyta</taxon>
        <taxon>Spermatophyta</taxon>
        <taxon>Magnoliopsida</taxon>
        <taxon>eudicotyledons</taxon>
        <taxon>Gunneridae</taxon>
        <taxon>Pentapetalae</taxon>
        <taxon>rosids</taxon>
        <taxon>fabids</taxon>
        <taxon>Rosales</taxon>
        <taxon>Rosaceae</taxon>
        <taxon>Rosoideae</taxon>
        <taxon>Rosoideae incertae sedis</taxon>
        <taxon>Rubus</taxon>
    </lineage>
</organism>
<feature type="domain" description="GST N-terminal" evidence="5">
    <location>
        <begin position="2"/>
        <end position="81"/>
    </location>
</feature>
<dbReference type="SFLD" id="SFLDS00019">
    <property type="entry name" value="Glutathione_Transferase_(cytos"/>
    <property type="match status" value="1"/>
</dbReference>
<evidence type="ECO:0000259" key="5">
    <source>
        <dbReference type="PROSITE" id="PS50404"/>
    </source>
</evidence>
<dbReference type="GO" id="GO:0006749">
    <property type="term" value="P:glutathione metabolic process"/>
    <property type="evidence" value="ECO:0007669"/>
    <property type="project" value="InterPro"/>
</dbReference>
<comment type="catalytic activity">
    <reaction evidence="3">
        <text>RX + glutathione = an S-substituted glutathione + a halide anion + H(+)</text>
        <dbReference type="Rhea" id="RHEA:16437"/>
        <dbReference type="ChEBI" id="CHEBI:15378"/>
        <dbReference type="ChEBI" id="CHEBI:16042"/>
        <dbReference type="ChEBI" id="CHEBI:17792"/>
        <dbReference type="ChEBI" id="CHEBI:57925"/>
        <dbReference type="ChEBI" id="CHEBI:90779"/>
        <dbReference type="EC" id="2.5.1.18"/>
    </reaction>
</comment>
<dbReference type="EC" id="2.5.1.18" evidence="1"/>
<dbReference type="PANTHER" id="PTHR11260">
    <property type="entry name" value="GLUTATHIONE S-TRANSFERASE, GST, SUPERFAMILY, GST DOMAIN CONTAINING"/>
    <property type="match status" value="1"/>
</dbReference>
<reference evidence="7 8" key="1">
    <citation type="journal article" date="2023" name="G3 (Bethesda)">
        <title>A chromosome-length genome assembly and annotation of blackberry (Rubus argutus, cv. 'Hillquist').</title>
        <authorList>
            <person name="Bruna T."/>
            <person name="Aryal R."/>
            <person name="Dudchenko O."/>
            <person name="Sargent D.J."/>
            <person name="Mead D."/>
            <person name="Buti M."/>
            <person name="Cavallini A."/>
            <person name="Hytonen T."/>
            <person name="Andres J."/>
            <person name="Pham M."/>
            <person name="Weisz D."/>
            <person name="Mascagni F."/>
            <person name="Usai G."/>
            <person name="Natali L."/>
            <person name="Bassil N."/>
            <person name="Fernandez G.E."/>
            <person name="Lomsadze A."/>
            <person name="Armour M."/>
            <person name="Olukolu B."/>
            <person name="Poorten T."/>
            <person name="Britton C."/>
            <person name="Davik J."/>
            <person name="Ashrafi H."/>
            <person name="Aiden E.L."/>
            <person name="Borodovsky M."/>
            <person name="Worthington M."/>
        </authorList>
    </citation>
    <scope>NUCLEOTIDE SEQUENCE [LARGE SCALE GENOMIC DNA]</scope>
    <source>
        <strain evidence="7">PI 553951</strain>
    </source>
</reference>
<dbReference type="InterPro" id="IPR045074">
    <property type="entry name" value="GST_C_Tau"/>
</dbReference>
<dbReference type="Gene3D" id="1.20.1050.10">
    <property type="match status" value="1"/>
</dbReference>
<accession>A0AAW1YB04</accession>
<dbReference type="GO" id="GO:0005737">
    <property type="term" value="C:cytoplasm"/>
    <property type="evidence" value="ECO:0007669"/>
    <property type="project" value="TreeGrafter"/>
</dbReference>
<comment type="caution">
    <text evidence="7">The sequence shown here is derived from an EMBL/GenBank/DDBJ whole genome shotgun (WGS) entry which is preliminary data.</text>
</comment>
<dbReference type="InterPro" id="IPR036282">
    <property type="entry name" value="Glutathione-S-Trfase_C_sf"/>
</dbReference>
<dbReference type="Proteomes" id="UP001457282">
    <property type="component" value="Unassembled WGS sequence"/>
</dbReference>
<name>A0AAW1YB04_RUBAR</name>
<dbReference type="Pfam" id="PF02798">
    <property type="entry name" value="GST_N"/>
    <property type="match status" value="1"/>
</dbReference>
<dbReference type="SUPFAM" id="SSF47616">
    <property type="entry name" value="GST C-terminal domain-like"/>
    <property type="match status" value="1"/>
</dbReference>
<evidence type="ECO:0000313" key="7">
    <source>
        <dbReference type="EMBL" id="KAK9944927.1"/>
    </source>
</evidence>
<dbReference type="InterPro" id="IPR040079">
    <property type="entry name" value="Glutathione_S-Trfase"/>
</dbReference>
<dbReference type="InterPro" id="IPR010987">
    <property type="entry name" value="Glutathione-S-Trfase_C-like"/>
</dbReference>
<dbReference type="EMBL" id="JBEDUW010000002">
    <property type="protein sequence ID" value="KAK9944927.1"/>
    <property type="molecule type" value="Genomic_DNA"/>
</dbReference>
<dbReference type="AlphaFoldDB" id="A0AAW1YB04"/>
<dbReference type="CDD" id="cd03058">
    <property type="entry name" value="GST_N_Tau"/>
    <property type="match status" value="1"/>
</dbReference>
<sequence length="225" mass="26091">MEEVKLLGTWPSPFGYRVIWALKLKGVKYEYVEENLANKSDLLLQSNPIHKKIPVLIHGGKPISESTVILEYIEEAWPQNPLLSDDLHERAAARFWTKFKEDKTPIFIKLFHTGGDEQEKARKEAQEVLKIMEEQALGEKKFFGGDKVGLVDLTFGWIARWLQAMEEAAGVKLLEDNMFPRLEEWIKNFREVPVIKDNLPSHEELLAHYKSVRERYADYAPPTRS</sequence>
<dbReference type="FunFam" id="3.40.30.10:FF:000014">
    <property type="entry name" value="Tau class glutathione S-transferase"/>
    <property type="match status" value="1"/>
</dbReference>
<dbReference type="InterPro" id="IPR004045">
    <property type="entry name" value="Glutathione_S-Trfase_N"/>
</dbReference>
<protein>
    <recommendedName>
        <fullName evidence="1">glutathione transferase</fullName>
        <ecNumber evidence="1">2.5.1.18</ecNumber>
    </recommendedName>
</protein>
<dbReference type="FunFam" id="1.20.1050.10:FF:000012">
    <property type="entry name" value="Tau class glutathione S-transferase"/>
    <property type="match status" value="1"/>
</dbReference>
<keyword evidence="2" id="KW-0808">Transferase</keyword>
<evidence type="ECO:0000313" key="8">
    <source>
        <dbReference type="Proteomes" id="UP001457282"/>
    </source>
</evidence>
<evidence type="ECO:0000256" key="3">
    <source>
        <dbReference type="ARBA" id="ARBA00047960"/>
    </source>
</evidence>
<dbReference type="InterPro" id="IPR036249">
    <property type="entry name" value="Thioredoxin-like_sf"/>
</dbReference>
<evidence type="ECO:0000256" key="1">
    <source>
        <dbReference type="ARBA" id="ARBA00012452"/>
    </source>
</evidence>
<dbReference type="PROSITE" id="PS50404">
    <property type="entry name" value="GST_NTER"/>
    <property type="match status" value="1"/>
</dbReference>
<dbReference type="SFLD" id="SFLDG01152">
    <property type="entry name" value="Main.3:_Omega-_and_Tau-like"/>
    <property type="match status" value="1"/>
</dbReference>
<dbReference type="PROSITE" id="PS50405">
    <property type="entry name" value="GST_CTER"/>
    <property type="match status" value="1"/>
</dbReference>
<gene>
    <name evidence="7" type="ORF">M0R45_010467</name>
</gene>
<feature type="domain" description="GST C-terminal" evidence="6">
    <location>
        <begin position="86"/>
        <end position="219"/>
    </location>
</feature>
<evidence type="ECO:0000256" key="2">
    <source>
        <dbReference type="ARBA" id="ARBA00022679"/>
    </source>
</evidence>
<dbReference type="Pfam" id="PF00043">
    <property type="entry name" value="GST_C"/>
    <property type="match status" value="1"/>
</dbReference>
<dbReference type="InterPro" id="IPR045073">
    <property type="entry name" value="Omega/Tau-like"/>
</dbReference>
<proteinExistence type="inferred from homology"/>
<dbReference type="Gene3D" id="3.40.30.10">
    <property type="entry name" value="Glutaredoxin"/>
    <property type="match status" value="1"/>
</dbReference>
<evidence type="ECO:0000256" key="4">
    <source>
        <dbReference type="RuleBase" id="RU003494"/>
    </source>
</evidence>
<dbReference type="InterPro" id="IPR004046">
    <property type="entry name" value="GST_C"/>
</dbReference>
<evidence type="ECO:0000259" key="6">
    <source>
        <dbReference type="PROSITE" id="PS50405"/>
    </source>
</evidence>
<dbReference type="SFLD" id="SFLDG00358">
    <property type="entry name" value="Main_(cytGST)"/>
    <property type="match status" value="1"/>
</dbReference>
<keyword evidence="8" id="KW-1185">Reference proteome</keyword>